<evidence type="ECO:0000313" key="1">
    <source>
        <dbReference type="EMBL" id="KCB25352.1"/>
    </source>
</evidence>
<keyword evidence="2" id="KW-1185">Reference proteome</keyword>
<evidence type="ECO:0000313" key="2">
    <source>
        <dbReference type="Proteomes" id="UP000025748"/>
    </source>
</evidence>
<gene>
    <name evidence="1" type="ORF">L544_1750</name>
</gene>
<reference evidence="1 2" key="1">
    <citation type="submission" date="2014-03" db="EMBL/GenBank/DDBJ databases">
        <title>Genome sequence of Bordetella hinzii.</title>
        <authorList>
            <person name="Register K."/>
            <person name="Harvill E."/>
            <person name="Goodfield L.L."/>
            <person name="Ivanov Y.V."/>
            <person name="Meyer J.A."/>
            <person name="Muse S.J."/>
            <person name="Jacobs N."/>
            <person name="Bendor L."/>
            <person name="Smallridge W.E."/>
            <person name="Brinkac L.M."/>
            <person name="Sanka R."/>
            <person name="Kim M."/>
            <person name="Losada L."/>
        </authorList>
    </citation>
    <scope>NUCLEOTIDE SEQUENCE [LARGE SCALE GENOMIC DNA]</scope>
    <source>
        <strain evidence="1 2">OH87 BAL007II</strain>
    </source>
</reference>
<proteinExistence type="predicted"/>
<sequence length="48" mass="5216">MFARRVPGFLGLLVTDRLEDSFVLFLHALAASGRLGPPDGEPVHTMHA</sequence>
<dbReference type="Proteomes" id="UP000025748">
    <property type="component" value="Unassembled WGS sequence"/>
</dbReference>
<comment type="caution">
    <text evidence="1">The sequence shown here is derived from an EMBL/GenBank/DDBJ whole genome shotgun (WGS) entry which is preliminary data.</text>
</comment>
<protein>
    <submittedName>
        <fullName evidence="1">Uncharacterized protein</fullName>
    </submittedName>
</protein>
<name>A0ABR4R4M6_9BORD</name>
<organism evidence="1 2">
    <name type="scientific">Bordetella hinzii OH87 BAL007II</name>
    <dbReference type="NCBI Taxonomy" id="1331262"/>
    <lineage>
        <taxon>Bacteria</taxon>
        <taxon>Pseudomonadati</taxon>
        <taxon>Pseudomonadota</taxon>
        <taxon>Betaproteobacteria</taxon>
        <taxon>Burkholderiales</taxon>
        <taxon>Alcaligenaceae</taxon>
        <taxon>Bordetella</taxon>
    </lineage>
</organism>
<dbReference type="RefSeq" id="WP_230585371.1">
    <property type="nucleotide sequence ID" value="NZ_JHEM01000008.1"/>
</dbReference>
<dbReference type="EMBL" id="JHEM01000008">
    <property type="protein sequence ID" value="KCB25352.1"/>
    <property type="molecule type" value="Genomic_DNA"/>
</dbReference>
<accession>A0ABR4R4M6</accession>